<dbReference type="GO" id="GO:0005524">
    <property type="term" value="F:ATP binding"/>
    <property type="evidence" value="ECO:0007669"/>
    <property type="project" value="InterPro"/>
</dbReference>
<dbReference type="InterPro" id="IPR000719">
    <property type="entry name" value="Prot_kinase_dom"/>
</dbReference>
<feature type="domain" description="FHA" evidence="2">
    <location>
        <begin position="58"/>
        <end position="108"/>
    </location>
</feature>
<dbReference type="GO" id="GO:0005737">
    <property type="term" value="C:cytoplasm"/>
    <property type="evidence" value="ECO:0007669"/>
    <property type="project" value="TreeGrafter"/>
</dbReference>
<keyword evidence="5" id="KW-1185">Reference proteome</keyword>
<dbReference type="SUPFAM" id="SSF49879">
    <property type="entry name" value="SMAD/FHA domain"/>
    <property type="match status" value="1"/>
</dbReference>
<evidence type="ECO:0000259" key="2">
    <source>
        <dbReference type="PROSITE" id="PS50006"/>
    </source>
</evidence>
<sequence>MDPSKVILFLVPRNLYTRASLIPPKNADRLVKQTFDFGKSRAICLSFLVAPNDAAKGFVFGSHSQSCDVVLSSEKISETHFSIDFSAAGVLMLKNLSEHGTVVGDYMLLKPGDTRIIEQESLIECGNFSFWAIVPQRNDCDRMAYGCNLKEYLENPIKKSTGRQATFHPTAIESRKRIRQYVEVGLLDPVHLLVTKLVDTKTGHIYAAKRGMLIADDQAALLKDLSHPNIVKFVEEFQAEDGLHYIVMEHLPHGPVDDYDVPLVGIRDILRHTLSALEYLHDRGITHGNITPSHIVINSICPSQVKLVGFSRATKKTLTRSNYGNVPFYAPELFHGRPYTPAADIWALALSMLVLRKGSPYGATEIFDHFDNIEAAKSYIRGIYKLLKRFDSSFRPLLAGMLEQNPDKRWTAQKCLEELKKISFVGE</sequence>
<dbReference type="Gene3D" id="2.60.200.20">
    <property type="match status" value="1"/>
</dbReference>
<dbReference type="Gene3D" id="3.30.200.20">
    <property type="entry name" value="Phosphorylase Kinase, domain 1"/>
    <property type="match status" value="1"/>
</dbReference>
<name>C4JVK7_UNCRE</name>
<dbReference type="InterPro" id="IPR053235">
    <property type="entry name" value="Ser_Thr_kinase"/>
</dbReference>
<evidence type="ECO:0000259" key="3">
    <source>
        <dbReference type="PROSITE" id="PS50011"/>
    </source>
</evidence>
<dbReference type="InterPro" id="IPR000253">
    <property type="entry name" value="FHA_dom"/>
</dbReference>
<dbReference type="Pfam" id="PF00069">
    <property type="entry name" value="Pkinase"/>
    <property type="match status" value="1"/>
</dbReference>
<protein>
    <recommendedName>
        <fullName evidence="6">Protein kinase domain-containing protein</fullName>
    </recommendedName>
</protein>
<dbReference type="Proteomes" id="UP000002058">
    <property type="component" value="Unassembled WGS sequence"/>
</dbReference>
<dbReference type="SUPFAM" id="SSF56112">
    <property type="entry name" value="Protein kinase-like (PK-like)"/>
    <property type="match status" value="1"/>
</dbReference>
<dbReference type="InterPro" id="IPR011009">
    <property type="entry name" value="Kinase-like_dom_sf"/>
</dbReference>
<dbReference type="PROSITE" id="PS50006">
    <property type="entry name" value="FHA_DOMAIN"/>
    <property type="match status" value="1"/>
</dbReference>
<dbReference type="GeneID" id="8438428"/>
<dbReference type="KEGG" id="ure:UREG_06599"/>
<dbReference type="eggNOG" id="KOG0032">
    <property type="taxonomic scope" value="Eukaryota"/>
</dbReference>
<dbReference type="EMBL" id="CH476618">
    <property type="protein sequence ID" value="EEP81734.1"/>
    <property type="molecule type" value="Genomic_DNA"/>
</dbReference>
<dbReference type="VEuPathDB" id="FungiDB:UREG_06599"/>
<dbReference type="GO" id="GO:0004674">
    <property type="term" value="F:protein serine/threonine kinase activity"/>
    <property type="evidence" value="ECO:0007669"/>
    <property type="project" value="TreeGrafter"/>
</dbReference>
<evidence type="ECO:0008006" key="6">
    <source>
        <dbReference type="Google" id="ProtNLM"/>
    </source>
</evidence>
<comment type="similarity">
    <text evidence="1">Belongs to the protein kinase superfamily. CAMK Ser/Thr protein kinase family. CHEK2 subfamily.</text>
</comment>
<evidence type="ECO:0000313" key="5">
    <source>
        <dbReference type="Proteomes" id="UP000002058"/>
    </source>
</evidence>
<dbReference type="Gene3D" id="1.10.510.10">
    <property type="entry name" value="Transferase(Phosphotransferase) domain 1"/>
    <property type="match status" value="1"/>
</dbReference>
<dbReference type="Pfam" id="PF00498">
    <property type="entry name" value="FHA"/>
    <property type="match status" value="1"/>
</dbReference>
<proteinExistence type="inferred from homology"/>
<dbReference type="OMA" id="HITEFEC"/>
<dbReference type="PROSITE" id="PS50011">
    <property type="entry name" value="PROTEIN_KINASE_DOM"/>
    <property type="match status" value="1"/>
</dbReference>
<dbReference type="STRING" id="336963.C4JVK7"/>
<evidence type="ECO:0000313" key="4">
    <source>
        <dbReference type="EMBL" id="EEP81734.1"/>
    </source>
</evidence>
<reference evidence="5" key="1">
    <citation type="journal article" date="2009" name="Genome Res.">
        <title>Comparative genomic analyses of the human fungal pathogens Coccidioides and their relatives.</title>
        <authorList>
            <person name="Sharpton T.J."/>
            <person name="Stajich J.E."/>
            <person name="Rounsley S.D."/>
            <person name="Gardner M.J."/>
            <person name="Wortman J.R."/>
            <person name="Jordar V.S."/>
            <person name="Maiti R."/>
            <person name="Kodira C.D."/>
            <person name="Neafsey D.E."/>
            <person name="Zeng Q."/>
            <person name="Hung C.-Y."/>
            <person name="McMahan C."/>
            <person name="Muszewska A."/>
            <person name="Grynberg M."/>
            <person name="Mandel M.A."/>
            <person name="Kellner E.M."/>
            <person name="Barker B.M."/>
            <person name="Galgiani J.N."/>
            <person name="Orbach M.J."/>
            <person name="Kirkland T.N."/>
            <person name="Cole G.T."/>
            <person name="Henn M.R."/>
            <person name="Birren B.W."/>
            <person name="Taylor J.W."/>
        </authorList>
    </citation>
    <scope>NUCLEOTIDE SEQUENCE [LARGE SCALE GENOMIC DNA]</scope>
    <source>
        <strain evidence="5">UAMH 1704</strain>
    </source>
</reference>
<dbReference type="PANTHER" id="PTHR24361">
    <property type="entry name" value="MITOGEN-ACTIVATED KINASE KINASE KINASE"/>
    <property type="match status" value="1"/>
</dbReference>
<dbReference type="HOGENOM" id="CLU_642813_0_0_1"/>
<dbReference type="OrthoDB" id="10252171at2759"/>
<feature type="domain" description="Protein kinase" evidence="3">
    <location>
        <begin position="117"/>
        <end position="425"/>
    </location>
</feature>
<dbReference type="CDD" id="cd00180">
    <property type="entry name" value="PKc"/>
    <property type="match status" value="1"/>
</dbReference>
<dbReference type="InParanoid" id="C4JVK7"/>
<accession>C4JVK7</accession>
<evidence type="ECO:0000256" key="1">
    <source>
        <dbReference type="ARBA" id="ARBA00005575"/>
    </source>
</evidence>
<dbReference type="RefSeq" id="XP_002583632.1">
    <property type="nucleotide sequence ID" value="XM_002583586.1"/>
</dbReference>
<dbReference type="CDD" id="cd00060">
    <property type="entry name" value="FHA"/>
    <property type="match status" value="1"/>
</dbReference>
<dbReference type="InterPro" id="IPR008984">
    <property type="entry name" value="SMAD_FHA_dom_sf"/>
</dbReference>
<organism evidence="4 5">
    <name type="scientific">Uncinocarpus reesii (strain UAMH 1704)</name>
    <dbReference type="NCBI Taxonomy" id="336963"/>
    <lineage>
        <taxon>Eukaryota</taxon>
        <taxon>Fungi</taxon>
        <taxon>Dikarya</taxon>
        <taxon>Ascomycota</taxon>
        <taxon>Pezizomycotina</taxon>
        <taxon>Eurotiomycetes</taxon>
        <taxon>Eurotiomycetidae</taxon>
        <taxon>Onygenales</taxon>
        <taxon>Onygenaceae</taxon>
        <taxon>Uncinocarpus</taxon>
    </lineage>
</organism>
<dbReference type="AlphaFoldDB" id="C4JVK7"/>
<gene>
    <name evidence="4" type="ORF">UREG_06599</name>
</gene>